<gene>
    <name evidence="2" type="ORF">PR001_g2234</name>
    <name evidence="3" type="ORF">PR003_g2425</name>
</gene>
<proteinExistence type="predicted"/>
<dbReference type="InterPro" id="IPR043502">
    <property type="entry name" value="DNA/RNA_pol_sf"/>
</dbReference>
<evidence type="ECO:0000313" key="2">
    <source>
        <dbReference type="EMBL" id="KAE9050614.1"/>
    </source>
</evidence>
<dbReference type="EMBL" id="QXFV01000074">
    <property type="protein sequence ID" value="KAE9050614.1"/>
    <property type="molecule type" value="Genomic_DNA"/>
</dbReference>
<evidence type="ECO:0000313" key="5">
    <source>
        <dbReference type="Proteomes" id="UP000434957"/>
    </source>
</evidence>
<keyword evidence="5" id="KW-1185">Reference proteome</keyword>
<feature type="region of interest" description="Disordered" evidence="1">
    <location>
        <begin position="112"/>
        <end position="132"/>
    </location>
</feature>
<dbReference type="Proteomes" id="UP000429607">
    <property type="component" value="Unassembled WGS sequence"/>
</dbReference>
<dbReference type="EMBL" id="QXFT01000076">
    <property type="protein sequence ID" value="KAE9356227.1"/>
    <property type="molecule type" value="Genomic_DNA"/>
</dbReference>
<protein>
    <submittedName>
        <fullName evidence="2">Uncharacterized protein</fullName>
    </submittedName>
</protein>
<evidence type="ECO:0000313" key="3">
    <source>
        <dbReference type="EMBL" id="KAE9356227.1"/>
    </source>
</evidence>
<name>A0A6A3NYH0_9STRA</name>
<accession>A0A6A3NYH0</accession>
<sequence length="457" mass="51084">MATLEKLSAHCRVEVDTSITSAAKAHGVPIPDNPTNEDSVGILAVKFLSRLATILGATLPDFIRLVRGQTTDDPRPNKDLYELRKPLSPELAEVWSRWNEVARDDVVPEWLPERPQRQRQRPRNHGSIDEHLDQVRRHIRKGQHDGRYLVVQASLADQWPEVFISPIGVVEKAGTDPPDIRIINDYSYPEGASVNDYTDRSHFPEISYNPPADIARRIATPRSKHPLERILLMLGDVAGAFRHVYVHADHARMFTFIIDDMLVVDLACGFGWCGSPAWYYLPGALINELYQWSHPPLPVPVSIPIPRHGSFWCDDHSCIELDIGSRCFVANLALRRAMATILGPSAINERKFTTWSVTGRALGLDLNTQQGTLWQDGQGSAACGWTDHGWFSDKTIDLKSVGQSSPYHDVLSTSSSLFSAAAGCCLFTWPIRSSPLSRYGARRFAVIRLDLGQRGQI</sequence>
<organism evidence="2 4">
    <name type="scientific">Phytophthora rubi</name>
    <dbReference type="NCBI Taxonomy" id="129364"/>
    <lineage>
        <taxon>Eukaryota</taxon>
        <taxon>Sar</taxon>
        <taxon>Stramenopiles</taxon>
        <taxon>Oomycota</taxon>
        <taxon>Peronosporomycetes</taxon>
        <taxon>Peronosporales</taxon>
        <taxon>Peronosporaceae</taxon>
        <taxon>Phytophthora</taxon>
    </lineage>
</organism>
<evidence type="ECO:0000313" key="4">
    <source>
        <dbReference type="Proteomes" id="UP000429607"/>
    </source>
</evidence>
<reference evidence="2 4" key="1">
    <citation type="submission" date="2018-09" db="EMBL/GenBank/DDBJ databases">
        <title>Genomic investigation of the strawberry pathogen Phytophthora fragariae indicates pathogenicity is determined by transcriptional variation in three key races.</title>
        <authorList>
            <person name="Adams T.M."/>
            <person name="Armitage A.D."/>
            <person name="Sobczyk M.K."/>
            <person name="Bates H.J."/>
            <person name="Dunwell J.M."/>
            <person name="Nellist C.F."/>
            <person name="Harrison R.J."/>
        </authorList>
    </citation>
    <scope>NUCLEOTIDE SEQUENCE [LARGE SCALE GENOMIC DNA]</scope>
    <source>
        <strain evidence="2 4">SCRP249</strain>
        <strain evidence="3 5">SCRP333</strain>
    </source>
</reference>
<dbReference type="AlphaFoldDB" id="A0A6A3NYH0"/>
<dbReference type="Proteomes" id="UP000434957">
    <property type="component" value="Unassembled WGS sequence"/>
</dbReference>
<comment type="caution">
    <text evidence="2">The sequence shown here is derived from an EMBL/GenBank/DDBJ whole genome shotgun (WGS) entry which is preliminary data.</text>
</comment>
<dbReference type="SUPFAM" id="SSF56672">
    <property type="entry name" value="DNA/RNA polymerases"/>
    <property type="match status" value="1"/>
</dbReference>
<evidence type="ECO:0000256" key="1">
    <source>
        <dbReference type="SAM" id="MobiDB-lite"/>
    </source>
</evidence>